<dbReference type="RefSeq" id="WP_369779924.1">
    <property type="nucleotide sequence ID" value="NZ_CP165727.1"/>
</dbReference>
<dbReference type="AlphaFoldDB" id="A0AB39YHD4"/>
<gene>
    <name evidence="1" type="ORF">AB5J51_38585</name>
</gene>
<protein>
    <submittedName>
        <fullName evidence="1">Uncharacterized protein</fullName>
    </submittedName>
</protein>
<organism evidence="1">
    <name type="scientific">Streptomyces sp. R33</name>
    <dbReference type="NCBI Taxonomy" id="3238629"/>
    <lineage>
        <taxon>Bacteria</taxon>
        <taxon>Bacillati</taxon>
        <taxon>Actinomycetota</taxon>
        <taxon>Actinomycetes</taxon>
        <taxon>Kitasatosporales</taxon>
        <taxon>Streptomycetaceae</taxon>
        <taxon>Streptomyces</taxon>
    </lineage>
</organism>
<sequence>MGQQRLRNTSDLDDPQVAAELDAMLPWDEMEAGRLERFNRILLWRVLTGDDDFDLDHWVSRVSNRPAEGQA</sequence>
<proteinExistence type="predicted"/>
<dbReference type="EMBL" id="CP165727">
    <property type="protein sequence ID" value="XDV68406.1"/>
    <property type="molecule type" value="Genomic_DNA"/>
</dbReference>
<accession>A0AB39YHD4</accession>
<name>A0AB39YHD4_9ACTN</name>
<evidence type="ECO:0000313" key="1">
    <source>
        <dbReference type="EMBL" id="XDV68406.1"/>
    </source>
</evidence>
<reference evidence="1" key="1">
    <citation type="submission" date="2024-08" db="EMBL/GenBank/DDBJ databases">
        <authorList>
            <person name="Yu S.T."/>
        </authorList>
    </citation>
    <scope>NUCLEOTIDE SEQUENCE</scope>
    <source>
        <strain evidence="1">R33</strain>
    </source>
</reference>